<dbReference type="GO" id="GO:0006508">
    <property type="term" value="P:proteolysis"/>
    <property type="evidence" value="ECO:0007669"/>
    <property type="project" value="InterPro"/>
</dbReference>
<dbReference type="GO" id="GO:0005576">
    <property type="term" value="C:extracellular region"/>
    <property type="evidence" value="ECO:0007669"/>
    <property type="project" value="InterPro"/>
</dbReference>
<feature type="domain" description="Peptidase C-terminal archaeal/bacterial" evidence="3">
    <location>
        <begin position="429"/>
        <end position="501"/>
    </location>
</feature>
<dbReference type="GO" id="GO:0008270">
    <property type="term" value="F:zinc ion binding"/>
    <property type="evidence" value="ECO:0007669"/>
    <property type="project" value="InterPro"/>
</dbReference>
<organism evidence="4 5">
    <name type="scientific">Litorilituus lipolyticus</name>
    <dbReference type="NCBI Taxonomy" id="2491017"/>
    <lineage>
        <taxon>Bacteria</taxon>
        <taxon>Pseudomonadati</taxon>
        <taxon>Pseudomonadota</taxon>
        <taxon>Gammaproteobacteria</taxon>
        <taxon>Alteromonadales</taxon>
        <taxon>Colwelliaceae</taxon>
        <taxon>Litorilituus</taxon>
    </lineage>
</organism>
<feature type="active site" evidence="1">
    <location>
        <position position="278"/>
    </location>
</feature>
<name>A0A502KVJ1_9GAMM</name>
<dbReference type="EMBL" id="SAWY01000020">
    <property type="protein sequence ID" value="TPH15124.1"/>
    <property type="molecule type" value="Genomic_DNA"/>
</dbReference>
<evidence type="ECO:0000313" key="5">
    <source>
        <dbReference type="Proteomes" id="UP000315303"/>
    </source>
</evidence>
<proteinExistence type="predicted"/>
<dbReference type="RefSeq" id="WP_140603288.1">
    <property type="nucleotide sequence ID" value="NZ_SAWY01000020.1"/>
</dbReference>
<keyword evidence="5" id="KW-1185">Reference proteome</keyword>
<dbReference type="Gene3D" id="1.10.390.20">
    <property type="match status" value="1"/>
</dbReference>
<feature type="domain" description="Peptidase C-terminal archaeal/bacterial" evidence="3">
    <location>
        <begin position="64"/>
        <end position="138"/>
    </location>
</feature>
<dbReference type="Gene3D" id="2.60.120.380">
    <property type="match status" value="2"/>
</dbReference>
<dbReference type="PROSITE" id="PS51257">
    <property type="entry name" value="PROKAR_LIPOPROTEIN"/>
    <property type="match status" value="1"/>
</dbReference>
<feature type="signal peptide" evidence="2">
    <location>
        <begin position="1"/>
        <end position="26"/>
    </location>
</feature>
<evidence type="ECO:0000259" key="3">
    <source>
        <dbReference type="Pfam" id="PF04151"/>
    </source>
</evidence>
<sequence length="756" mass="82665">MDFKLTKISLALASSFLLFGCGGSSSDEPEVEKTPVVVQPVETAELLELDQAIEHVNITEGTMYYVDVPEDSATLTVSMAVGLANESLGDPDIYVRFAEKPTAGEAGNFDCISYNGADWSEVCVIDQPQAGRYYVLVDAAGAVNDGTLWASTSLFSNAKTCEVPVNIRAQDLTDDELTQACDVLAETKVRFDEVLNSGVAPEFQTPVPNDLNEFTDINIFANLTNHKAWMGYLFDSNNESGIYYETAPTEFYHSSIVNTFNGLEWSGGRHIIRSLDHEYIHALDGRYNKEGGYKRDMGWWSEGLAEYLGTYYNEPYQRFETSVSGDTRYTLAEIFDQHNNNGTPSPYSWGQLAVAFLIEKHPSDVTTMLSHMRAGEWDEFNALLTTFTENYETEFVDYYTNDVRAQFEGSAKPLALGEFKKVEGRGGWVYSVEVPEGVSDITIATSGGSGNVALMVNKDTVPHWSYADPIECDTYSEGNAGNEESCSFTDVRAGTYYAVIDSSYSGTDIVDMYITACSGSDCSVELPEPVTLKEITTPELPVSVPLPDPGTIGTCDLATAYYDRTTITAEGFSVTNPTDVPVNLYWINTNGSPSFGTNYATLVSGESYTADYWAQGDRLMITDENQNCLGVAVLNSEDNEYTISDELVADVIELPAPEIGSCDLLEPYTRTSNSAAGFSVTNMTDTAVTLHWVDNATGQMSLGSDYGTLNNGESYSADYWVEGDRMALVDSAQQCLGVLDLGATNNGFVIDSSLFE</sequence>
<dbReference type="GO" id="GO:0004222">
    <property type="term" value="F:metalloendopeptidase activity"/>
    <property type="evidence" value="ECO:0007669"/>
    <property type="project" value="InterPro"/>
</dbReference>
<dbReference type="Pfam" id="PF04151">
    <property type="entry name" value="PPC"/>
    <property type="match status" value="2"/>
</dbReference>
<feature type="chain" id="PRO_5021390131" description="Peptidase C-terminal archaeal/bacterial domain-containing protein" evidence="2">
    <location>
        <begin position="27"/>
        <end position="756"/>
    </location>
</feature>
<dbReference type="InterPro" id="IPR002169">
    <property type="entry name" value="Peptidase_M9A/M9B"/>
</dbReference>
<protein>
    <recommendedName>
        <fullName evidence="3">Peptidase C-terminal archaeal/bacterial domain-containing protein</fullName>
    </recommendedName>
</protein>
<evidence type="ECO:0000256" key="2">
    <source>
        <dbReference type="SAM" id="SignalP"/>
    </source>
</evidence>
<accession>A0A502KVJ1</accession>
<keyword evidence="2" id="KW-0732">Signal</keyword>
<gene>
    <name evidence="4" type="ORF">EPA86_09915</name>
</gene>
<dbReference type="AlphaFoldDB" id="A0A502KVJ1"/>
<evidence type="ECO:0000313" key="4">
    <source>
        <dbReference type="EMBL" id="TPH15124.1"/>
    </source>
</evidence>
<dbReference type="InterPro" id="IPR007280">
    <property type="entry name" value="Peptidase_C_arc/bac"/>
</dbReference>
<dbReference type="Proteomes" id="UP000315303">
    <property type="component" value="Unassembled WGS sequence"/>
</dbReference>
<dbReference type="Gene3D" id="3.40.30.160">
    <property type="entry name" value="Collagenase ColT, N-terminal domain"/>
    <property type="match status" value="1"/>
</dbReference>
<dbReference type="OrthoDB" id="6276619at2"/>
<comment type="caution">
    <text evidence="4">The sequence shown here is derived from an EMBL/GenBank/DDBJ whole genome shotgun (WGS) entry which is preliminary data.</text>
</comment>
<reference evidence="4 5" key="1">
    <citation type="submission" date="2019-01" db="EMBL/GenBank/DDBJ databases">
        <title>Litorilituus lipolytica sp. nov., isolated from intertidal sand of the Yellow Sea in China.</title>
        <authorList>
            <person name="Liu A."/>
        </authorList>
    </citation>
    <scope>NUCLEOTIDE SEQUENCE [LARGE SCALE GENOMIC DNA]</scope>
    <source>
        <strain evidence="4 5">RZ04</strain>
    </source>
</reference>
<dbReference type="Pfam" id="PF01752">
    <property type="entry name" value="Peptidase_M9"/>
    <property type="match status" value="1"/>
</dbReference>
<evidence type="ECO:0000256" key="1">
    <source>
        <dbReference type="PIRSR" id="PIRSR602169-1"/>
    </source>
</evidence>